<proteinExistence type="predicted"/>
<dbReference type="Pfam" id="PF01083">
    <property type="entry name" value="Cutinase"/>
    <property type="match status" value="1"/>
</dbReference>
<dbReference type="GO" id="GO:0052689">
    <property type="term" value="F:carboxylic ester hydrolase activity"/>
    <property type="evidence" value="ECO:0007669"/>
    <property type="project" value="UniProtKB-ARBA"/>
</dbReference>
<name>A0AA39GQW0_SARSR</name>
<dbReference type="SMART" id="SM01110">
    <property type="entry name" value="Cutinase"/>
    <property type="match status" value="1"/>
</dbReference>
<sequence length="220" mass="24403">MVPNDIPRDCSDFEILVARGTSENSFADGGKFGVIIGDPIVSNVTQVLQGVQGYPVQKGRSESSWLSHQQYPADDNYVENLETGGNDIVNRIVAQSEKCPEQRFAIVGYSQGAGVVHKAAEYIPAELQHKIMSISIFGDPSEGENVGNIWPRDWPYGLQNKVRRVCAEGDPVCDETATCFYMHLTYIRPLYIDPAVEYIVDRFLSNLRMIPSQSEPQTSG</sequence>
<organism evidence="3 4">
    <name type="scientific">Sarocladium strictum</name>
    <name type="common">Black bundle disease fungus</name>
    <name type="synonym">Acremonium strictum</name>
    <dbReference type="NCBI Taxonomy" id="5046"/>
    <lineage>
        <taxon>Eukaryota</taxon>
        <taxon>Fungi</taxon>
        <taxon>Dikarya</taxon>
        <taxon>Ascomycota</taxon>
        <taxon>Pezizomycotina</taxon>
        <taxon>Sordariomycetes</taxon>
        <taxon>Hypocreomycetidae</taxon>
        <taxon>Hypocreales</taxon>
        <taxon>Sarocladiaceae</taxon>
        <taxon>Sarocladium</taxon>
    </lineage>
</organism>
<keyword evidence="1" id="KW-0378">Hydrolase</keyword>
<protein>
    <recommendedName>
        <fullName evidence="5">Alpha/beta-hydrolase</fullName>
    </recommendedName>
</protein>
<dbReference type="SUPFAM" id="SSF53474">
    <property type="entry name" value="alpha/beta-Hydrolases"/>
    <property type="match status" value="1"/>
</dbReference>
<dbReference type="AlphaFoldDB" id="A0AA39GQW0"/>
<reference evidence="3" key="1">
    <citation type="submission" date="2022-10" db="EMBL/GenBank/DDBJ databases">
        <title>Determination and structural analysis of whole genome sequence of Sarocladium strictum F4-1.</title>
        <authorList>
            <person name="Hu L."/>
            <person name="Jiang Y."/>
        </authorList>
    </citation>
    <scope>NUCLEOTIDE SEQUENCE</scope>
    <source>
        <strain evidence="3">F4-1</strain>
    </source>
</reference>
<gene>
    <name evidence="3" type="ORF">NLU13_1396</name>
</gene>
<dbReference type="Proteomes" id="UP001175261">
    <property type="component" value="Unassembled WGS sequence"/>
</dbReference>
<comment type="caution">
    <text evidence="3">The sequence shown here is derived from an EMBL/GenBank/DDBJ whole genome shotgun (WGS) entry which is preliminary data.</text>
</comment>
<accession>A0AA39GQW0</accession>
<dbReference type="Gene3D" id="3.40.50.1820">
    <property type="entry name" value="alpha/beta hydrolase"/>
    <property type="match status" value="1"/>
</dbReference>
<dbReference type="EMBL" id="JAPDFR010000001">
    <property type="protein sequence ID" value="KAK0391898.1"/>
    <property type="molecule type" value="Genomic_DNA"/>
</dbReference>
<evidence type="ECO:0000256" key="1">
    <source>
        <dbReference type="ARBA" id="ARBA00022801"/>
    </source>
</evidence>
<keyword evidence="4" id="KW-1185">Reference proteome</keyword>
<dbReference type="InterPro" id="IPR029058">
    <property type="entry name" value="AB_hydrolase_fold"/>
</dbReference>
<dbReference type="InterPro" id="IPR000675">
    <property type="entry name" value="Cutinase/axe"/>
</dbReference>
<evidence type="ECO:0000313" key="3">
    <source>
        <dbReference type="EMBL" id="KAK0391898.1"/>
    </source>
</evidence>
<dbReference type="PANTHER" id="PTHR33630">
    <property type="entry name" value="CUTINASE RV1984C-RELATED-RELATED"/>
    <property type="match status" value="1"/>
</dbReference>
<dbReference type="PANTHER" id="PTHR33630:SF9">
    <property type="entry name" value="CUTINASE 4"/>
    <property type="match status" value="1"/>
</dbReference>
<evidence type="ECO:0000313" key="4">
    <source>
        <dbReference type="Proteomes" id="UP001175261"/>
    </source>
</evidence>
<keyword evidence="2" id="KW-1015">Disulfide bond</keyword>
<evidence type="ECO:0008006" key="5">
    <source>
        <dbReference type="Google" id="ProtNLM"/>
    </source>
</evidence>
<evidence type="ECO:0000256" key="2">
    <source>
        <dbReference type="ARBA" id="ARBA00023157"/>
    </source>
</evidence>